<comment type="caution">
    <text evidence="1">The sequence shown here is derived from an EMBL/GenBank/DDBJ whole genome shotgun (WGS) entry which is preliminary data.</text>
</comment>
<keyword evidence="2" id="KW-1185">Reference proteome</keyword>
<sequence>KIKKGGTYIADLGLSDTKGDGKIYGVVPYVAPEVLQGQQFTPDADIYASFQGRFVNLNHRSLWVFTISIQENNLMKLTLLEQLLEKKNPEEKEKTWKESHLSCQLENLRIPP</sequence>
<accession>A0A9N9BLT2</accession>
<feature type="non-terminal residue" evidence="1">
    <location>
        <position position="1"/>
    </location>
</feature>
<dbReference type="Gene3D" id="1.10.510.10">
    <property type="entry name" value="Transferase(Phosphotransferase) domain 1"/>
    <property type="match status" value="1"/>
</dbReference>
<organism evidence="1 2">
    <name type="scientific">Racocetra fulgida</name>
    <dbReference type="NCBI Taxonomy" id="60492"/>
    <lineage>
        <taxon>Eukaryota</taxon>
        <taxon>Fungi</taxon>
        <taxon>Fungi incertae sedis</taxon>
        <taxon>Mucoromycota</taxon>
        <taxon>Glomeromycotina</taxon>
        <taxon>Glomeromycetes</taxon>
        <taxon>Diversisporales</taxon>
        <taxon>Gigasporaceae</taxon>
        <taxon>Racocetra</taxon>
    </lineage>
</organism>
<protein>
    <submittedName>
        <fullName evidence="1">13514_t:CDS:1</fullName>
    </submittedName>
</protein>
<evidence type="ECO:0000313" key="2">
    <source>
        <dbReference type="Proteomes" id="UP000789396"/>
    </source>
</evidence>
<name>A0A9N9BLT2_9GLOM</name>
<dbReference type="Proteomes" id="UP000789396">
    <property type="component" value="Unassembled WGS sequence"/>
</dbReference>
<gene>
    <name evidence="1" type="ORF">RFULGI_LOCUS5376</name>
</gene>
<dbReference type="SUPFAM" id="SSF56112">
    <property type="entry name" value="Protein kinase-like (PK-like)"/>
    <property type="match status" value="1"/>
</dbReference>
<dbReference type="InterPro" id="IPR011009">
    <property type="entry name" value="Kinase-like_dom_sf"/>
</dbReference>
<reference evidence="1" key="1">
    <citation type="submission" date="2021-06" db="EMBL/GenBank/DDBJ databases">
        <authorList>
            <person name="Kallberg Y."/>
            <person name="Tangrot J."/>
            <person name="Rosling A."/>
        </authorList>
    </citation>
    <scope>NUCLEOTIDE SEQUENCE</scope>
    <source>
        <strain evidence="1">IN212</strain>
    </source>
</reference>
<proteinExistence type="predicted"/>
<dbReference type="EMBL" id="CAJVPZ010006054">
    <property type="protein sequence ID" value="CAG8568969.1"/>
    <property type="molecule type" value="Genomic_DNA"/>
</dbReference>
<evidence type="ECO:0000313" key="1">
    <source>
        <dbReference type="EMBL" id="CAG8568969.1"/>
    </source>
</evidence>
<dbReference type="AlphaFoldDB" id="A0A9N9BLT2"/>